<feature type="domain" description="N-acetylmuramidase" evidence="1">
    <location>
        <begin position="6"/>
        <end position="147"/>
    </location>
</feature>
<dbReference type="OrthoDB" id="1523598at2"/>
<name>A0A1H9JMJ9_9HYPH</name>
<dbReference type="RefSeq" id="WP_092496946.1">
    <property type="nucleotide sequence ID" value="NZ_FOFG01000008.1"/>
</dbReference>
<gene>
    <name evidence="2" type="ORF">SAMN05216548_108184</name>
</gene>
<dbReference type="STRING" id="1855383.SAMN05216548_108184"/>
<dbReference type="Proteomes" id="UP000199647">
    <property type="component" value="Unassembled WGS sequence"/>
</dbReference>
<proteinExistence type="predicted"/>
<evidence type="ECO:0000313" key="2">
    <source>
        <dbReference type="EMBL" id="SEQ88019.1"/>
    </source>
</evidence>
<sequence>MVAPVPFESYEFHKRTGGAFDRGSPNLSTPSWDQHTYGVAGAHQYDRLAQAISLNEEAVLQSTSWGLFQLMGWHAAECGCETAVAFVEGMVDGGEIEHLRSAVAWMNAAGLLPYLKRGSWAEVARRYNGAGYAKNHYDTKLAAAFKAAGGR</sequence>
<organism evidence="2 3">
    <name type="scientific">Faunimonas pinastri</name>
    <dbReference type="NCBI Taxonomy" id="1855383"/>
    <lineage>
        <taxon>Bacteria</taxon>
        <taxon>Pseudomonadati</taxon>
        <taxon>Pseudomonadota</taxon>
        <taxon>Alphaproteobacteria</taxon>
        <taxon>Hyphomicrobiales</taxon>
        <taxon>Afifellaceae</taxon>
        <taxon>Faunimonas</taxon>
    </lineage>
</organism>
<dbReference type="Pfam" id="PF11860">
    <property type="entry name" value="Muramidase"/>
    <property type="match status" value="1"/>
</dbReference>
<dbReference type="EMBL" id="FOFG01000008">
    <property type="protein sequence ID" value="SEQ88019.1"/>
    <property type="molecule type" value="Genomic_DNA"/>
</dbReference>
<keyword evidence="3" id="KW-1185">Reference proteome</keyword>
<protein>
    <recommendedName>
        <fullName evidence="1">N-acetylmuramidase domain-containing protein</fullName>
    </recommendedName>
</protein>
<accession>A0A1H9JMJ9</accession>
<evidence type="ECO:0000259" key="1">
    <source>
        <dbReference type="Pfam" id="PF11860"/>
    </source>
</evidence>
<dbReference type="InterPro" id="IPR024408">
    <property type="entry name" value="Muramidase"/>
</dbReference>
<dbReference type="AlphaFoldDB" id="A0A1H9JMJ9"/>
<reference evidence="2 3" key="1">
    <citation type="submission" date="2016-10" db="EMBL/GenBank/DDBJ databases">
        <authorList>
            <person name="de Groot N.N."/>
        </authorList>
    </citation>
    <scope>NUCLEOTIDE SEQUENCE [LARGE SCALE GENOMIC DNA]</scope>
    <source>
        <strain evidence="2 3">A52C2</strain>
    </source>
</reference>
<evidence type="ECO:0000313" key="3">
    <source>
        <dbReference type="Proteomes" id="UP000199647"/>
    </source>
</evidence>